<protein>
    <submittedName>
        <fullName evidence="1">Uncharacterized protein</fullName>
    </submittedName>
</protein>
<name>A0A0C3NXI3_PISTI</name>
<reference evidence="2" key="2">
    <citation type="submission" date="2015-01" db="EMBL/GenBank/DDBJ databases">
        <title>Evolutionary Origins and Diversification of the Mycorrhizal Mutualists.</title>
        <authorList>
            <consortium name="DOE Joint Genome Institute"/>
            <consortium name="Mycorrhizal Genomics Consortium"/>
            <person name="Kohler A."/>
            <person name="Kuo A."/>
            <person name="Nagy L.G."/>
            <person name="Floudas D."/>
            <person name="Copeland A."/>
            <person name="Barry K.W."/>
            <person name="Cichocki N."/>
            <person name="Veneault-Fourrey C."/>
            <person name="LaButti K."/>
            <person name="Lindquist E.A."/>
            <person name="Lipzen A."/>
            <person name="Lundell T."/>
            <person name="Morin E."/>
            <person name="Murat C."/>
            <person name="Riley R."/>
            <person name="Ohm R."/>
            <person name="Sun H."/>
            <person name="Tunlid A."/>
            <person name="Henrissat B."/>
            <person name="Grigoriev I.V."/>
            <person name="Hibbett D.S."/>
            <person name="Martin F."/>
        </authorList>
    </citation>
    <scope>NUCLEOTIDE SEQUENCE [LARGE SCALE GENOMIC DNA]</scope>
    <source>
        <strain evidence="2">Marx 270</strain>
    </source>
</reference>
<dbReference type="AlphaFoldDB" id="A0A0C3NXI3"/>
<dbReference type="EMBL" id="KN831966">
    <property type="protein sequence ID" value="KIO05550.1"/>
    <property type="molecule type" value="Genomic_DNA"/>
</dbReference>
<reference evidence="1 2" key="1">
    <citation type="submission" date="2014-04" db="EMBL/GenBank/DDBJ databases">
        <authorList>
            <consortium name="DOE Joint Genome Institute"/>
            <person name="Kuo A."/>
            <person name="Kohler A."/>
            <person name="Costa M.D."/>
            <person name="Nagy L.G."/>
            <person name="Floudas D."/>
            <person name="Copeland A."/>
            <person name="Barry K.W."/>
            <person name="Cichocki N."/>
            <person name="Veneault-Fourrey C."/>
            <person name="LaButti K."/>
            <person name="Lindquist E.A."/>
            <person name="Lipzen A."/>
            <person name="Lundell T."/>
            <person name="Morin E."/>
            <person name="Murat C."/>
            <person name="Sun H."/>
            <person name="Tunlid A."/>
            <person name="Henrissat B."/>
            <person name="Grigoriev I.V."/>
            <person name="Hibbett D.S."/>
            <person name="Martin F."/>
            <person name="Nordberg H.P."/>
            <person name="Cantor M.N."/>
            <person name="Hua S.X."/>
        </authorList>
    </citation>
    <scope>NUCLEOTIDE SEQUENCE [LARGE SCALE GENOMIC DNA]</scope>
    <source>
        <strain evidence="1 2">Marx 270</strain>
    </source>
</reference>
<organism evidence="1 2">
    <name type="scientific">Pisolithus tinctorius Marx 270</name>
    <dbReference type="NCBI Taxonomy" id="870435"/>
    <lineage>
        <taxon>Eukaryota</taxon>
        <taxon>Fungi</taxon>
        <taxon>Dikarya</taxon>
        <taxon>Basidiomycota</taxon>
        <taxon>Agaricomycotina</taxon>
        <taxon>Agaricomycetes</taxon>
        <taxon>Agaricomycetidae</taxon>
        <taxon>Boletales</taxon>
        <taxon>Sclerodermatineae</taxon>
        <taxon>Pisolithaceae</taxon>
        <taxon>Pisolithus</taxon>
    </lineage>
</organism>
<dbReference type="HOGENOM" id="CLU_2886761_0_0_1"/>
<sequence>MPQEHPQQVIAETQPGDGNYGAFNACILAKYNNHWVTSPNADHFSHPPPGDLLGSYILIDVST</sequence>
<proteinExistence type="predicted"/>
<accession>A0A0C3NXI3</accession>
<dbReference type="Proteomes" id="UP000054217">
    <property type="component" value="Unassembled WGS sequence"/>
</dbReference>
<keyword evidence="2" id="KW-1185">Reference proteome</keyword>
<gene>
    <name evidence="1" type="ORF">M404DRAFT_25265</name>
</gene>
<dbReference type="InParanoid" id="A0A0C3NXI3"/>
<evidence type="ECO:0000313" key="2">
    <source>
        <dbReference type="Proteomes" id="UP000054217"/>
    </source>
</evidence>
<evidence type="ECO:0000313" key="1">
    <source>
        <dbReference type="EMBL" id="KIO05550.1"/>
    </source>
</evidence>